<comment type="caution">
    <text evidence="1">The sequence shown here is derived from an EMBL/GenBank/DDBJ whole genome shotgun (WGS) entry which is preliminary data.</text>
</comment>
<evidence type="ECO:0000313" key="2">
    <source>
        <dbReference type="Proteomes" id="UP001374584"/>
    </source>
</evidence>
<protein>
    <submittedName>
        <fullName evidence="1">Uncharacterized protein</fullName>
    </submittedName>
</protein>
<evidence type="ECO:0000313" key="1">
    <source>
        <dbReference type="EMBL" id="KAK7332883.1"/>
    </source>
</evidence>
<organism evidence="1 2">
    <name type="scientific">Phaseolus coccineus</name>
    <name type="common">Scarlet runner bean</name>
    <name type="synonym">Phaseolus multiflorus</name>
    <dbReference type="NCBI Taxonomy" id="3886"/>
    <lineage>
        <taxon>Eukaryota</taxon>
        <taxon>Viridiplantae</taxon>
        <taxon>Streptophyta</taxon>
        <taxon>Embryophyta</taxon>
        <taxon>Tracheophyta</taxon>
        <taxon>Spermatophyta</taxon>
        <taxon>Magnoliopsida</taxon>
        <taxon>eudicotyledons</taxon>
        <taxon>Gunneridae</taxon>
        <taxon>Pentapetalae</taxon>
        <taxon>rosids</taxon>
        <taxon>fabids</taxon>
        <taxon>Fabales</taxon>
        <taxon>Fabaceae</taxon>
        <taxon>Papilionoideae</taxon>
        <taxon>50 kb inversion clade</taxon>
        <taxon>NPAAA clade</taxon>
        <taxon>indigoferoid/millettioid clade</taxon>
        <taxon>Phaseoleae</taxon>
        <taxon>Phaseolus</taxon>
    </lineage>
</organism>
<gene>
    <name evidence="1" type="ORF">VNO80_29639</name>
</gene>
<dbReference type="EMBL" id="JAYMYR010000011">
    <property type="protein sequence ID" value="KAK7332883.1"/>
    <property type="molecule type" value="Genomic_DNA"/>
</dbReference>
<sequence>MCSWLCSVTVCKRPLHSKRLHVLAAVPVRHHCIPLYQLKIPILKSLVPLSASFHVGWPVSSLSPKKVSGLSFPFHARTISLINAREKEREKLRGFEKFLAAMW</sequence>
<dbReference type="Proteomes" id="UP001374584">
    <property type="component" value="Unassembled WGS sequence"/>
</dbReference>
<name>A0AAN9QIP5_PHACN</name>
<dbReference type="AlphaFoldDB" id="A0AAN9QIP5"/>
<proteinExistence type="predicted"/>
<accession>A0AAN9QIP5</accession>
<reference evidence="1 2" key="1">
    <citation type="submission" date="2024-01" db="EMBL/GenBank/DDBJ databases">
        <title>The genomes of 5 underutilized Papilionoideae crops provide insights into root nodulation and disease resistanc.</title>
        <authorList>
            <person name="Jiang F."/>
        </authorList>
    </citation>
    <scope>NUCLEOTIDE SEQUENCE [LARGE SCALE GENOMIC DNA]</scope>
    <source>
        <strain evidence="1">JINMINGXINNONG_FW02</strain>
        <tissue evidence="1">Leaves</tissue>
    </source>
</reference>
<keyword evidence="2" id="KW-1185">Reference proteome</keyword>